<dbReference type="InterPro" id="IPR001469">
    <property type="entry name" value="ATP_synth_F1_dsu/esu"/>
</dbReference>
<gene>
    <name evidence="14" type="primary">atpC_5</name>
    <name evidence="14" type="ORF">SDC9_14700</name>
</gene>
<evidence type="ECO:0000259" key="13">
    <source>
        <dbReference type="Pfam" id="PF02823"/>
    </source>
</evidence>
<accession>A0A644TR80</accession>
<dbReference type="PANTHER" id="PTHR13822:SF10">
    <property type="entry name" value="ATP SYNTHASE EPSILON CHAIN, CHLOROPLASTIC"/>
    <property type="match status" value="1"/>
</dbReference>
<comment type="function">
    <text evidence="1">Produces ATP from ADP in the presence of a proton gradient across the membrane.</text>
</comment>
<keyword evidence="5" id="KW-1003">Cell membrane</keyword>
<evidence type="ECO:0000256" key="4">
    <source>
        <dbReference type="ARBA" id="ARBA00022448"/>
    </source>
</evidence>
<dbReference type="PANTHER" id="PTHR13822">
    <property type="entry name" value="ATP SYNTHASE DELTA/EPSILON CHAIN"/>
    <property type="match status" value="1"/>
</dbReference>
<keyword evidence="7" id="KW-0406">Ion transport</keyword>
<evidence type="ECO:0000256" key="6">
    <source>
        <dbReference type="ARBA" id="ARBA00022781"/>
    </source>
</evidence>
<evidence type="ECO:0000256" key="7">
    <source>
        <dbReference type="ARBA" id="ARBA00023065"/>
    </source>
</evidence>
<keyword evidence="6" id="KW-0375">Hydrogen ion transport</keyword>
<keyword evidence="8" id="KW-0472">Membrane</keyword>
<evidence type="ECO:0000259" key="12">
    <source>
        <dbReference type="Pfam" id="PF00401"/>
    </source>
</evidence>
<evidence type="ECO:0000256" key="2">
    <source>
        <dbReference type="ARBA" id="ARBA00004202"/>
    </source>
</evidence>
<evidence type="ECO:0000313" key="14">
    <source>
        <dbReference type="EMBL" id="MPL68967.1"/>
    </source>
</evidence>
<dbReference type="NCBIfam" id="TIGR01216">
    <property type="entry name" value="ATP_synt_epsi"/>
    <property type="match status" value="1"/>
</dbReference>
<dbReference type="InterPro" id="IPR020546">
    <property type="entry name" value="ATP_synth_F1_dsu/esu_N"/>
</dbReference>
<evidence type="ECO:0000256" key="5">
    <source>
        <dbReference type="ARBA" id="ARBA00022475"/>
    </source>
</evidence>
<dbReference type="SUPFAM" id="SSF51344">
    <property type="entry name" value="Epsilon subunit of F1F0-ATP synthase N-terminal domain"/>
    <property type="match status" value="1"/>
</dbReference>
<feature type="domain" description="ATP synthase F1 complex delta/epsilon subunit N-terminal" evidence="13">
    <location>
        <begin position="6"/>
        <end position="83"/>
    </location>
</feature>
<dbReference type="InterPro" id="IPR036771">
    <property type="entry name" value="ATPsynth_dsu/esu_N"/>
</dbReference>
<dbReference type="Gene3D" id="1.20.5.440">
    <property type="entry name" value="ATP synthase delta/epsilon subunit, C-terminal domain"/>
    <property type="match status" value="1"/>
</dbReference>
<dbReference type="FunFam" id="1.20.5.440:FF:000001">
    <property type="entry name" value="ATP synthase epsilon chain"/>
    <property type="match status" value="1"/>
</dbReference>
<feature type="coiled-coil region" evidence="11">
    <location>
        <begin position="82"/>
        <end position="134"/>
    </location>
</feature>
<dbReference type="GO" id="GO:0005886">
    <property type="term" value="C:plasma membrane"/>
    <property type="evidence" value="ECO:0007669"/>
    <property type="project" value="UniProtKB-SubCell"/>
</dbReference>
<dbReference type="InterPro" id="IPR036794">
    <property type="entry name" value="ATP_F1_dsu/esu_C_sf"/>
</dbReference>
<dbReference type="Pfam" id="PF00401">
    <property type="entry name" value="ATP-synt_DE"/>
    <property type="match status" value="1"/>
</dbReference>
<protein>
    <submittedName>
        <fullName evidence="14">ATP synthase epsilon chain</fullName>
    </submittedName>
</protein>
<dbReference type="EMBL" id="VSSQ01000044">
    <property type="protein sequence ID" value="MPL68967.1"/>
    <property type="molecule type" value="Genomic_DNA"/>
</dbReference>
<evidence type="ECO:0000256" key="11">
    <source>
        <dbReference type="SAM" id="Coils"/>
    </source>
</evidence>
<dbReference type="GO" id="GO:0046933">
    <property type="term" value="F:proton-transporting ATP synthase activity, rotational mechanism"/>
    <property type="evidence" value="ECO:0007669"/>
    <property type="project" value="InterPro"/>
</dbReference>
<evidence type="ECO:0000256" key="10">
    <source>
        <dbReference type="ARBA" id="ARBA00023310"/>
    </source>
</evidence>
<dbReference type="HAMAP" id="MF_00530">
    <property type="entry name" value="ATP_synth_epsil_bac"/>
    <property type="match status" value="1"/>
</dbReference>
<dbReference type="AlphaFoldDB" id="A0A644TR80"/>
<feature type="domain" description="ATP synthase epsilon subunit C-terminal" evidence="12">
    <location>
        <begin position="87"/>
        <end position="132"/>
    </location>
</feature>
<dbReference type="GO" id="GO:0045259">
    <property type="term" value="C:proton-transporting ATP synthase complex"/>
    <property type="evidence" value="ECO:0007669"/>
    <property type="project" value="UniProtKB-KW"/>
</dbReference>
<sequence>MANKIRLDIVTPEKVCYSADVNMVIARTLSGDIGILPGHARLIGALAIWPLRVVTDEGECQLAVAGGFIEVTPDKITVLANSAELAEEIDAERAAAAKARAEANIKNSSSDIDLNRAEVALRRAIMRLNVVKNQKNL</sequence>
<comment type="caution">
    <text evidence="14">The sequence shown here is derived from an EMBL/GenBank/DDBJ whole genome shotgun (WGS) entry which is preliminary data.</text>
</comment>
<keyword evidence="4" id="KW-0813">Transport</keyword>
<dbReference type="InterPro" id="IPR020547">
    <property type="entry name" value="ATP_synth_F1_esu_C"/>
</dbReference>
<dbReference type="Pfam" id="PF02823">
    <property type="entry name" value="ATP-synt_DE_N"/>
    <property type="match status" value="1"/>
</dbReference>
<evidence type="ECO:0000256" key="8">
    <source>
        <dbReference type="ARBA" id="ARBA00023136"/>
    </source>
</evidence>
<dbReference type="NCBIfam" id="NF009980">
    <property type="entry name" value="PRK13446.1"/>
    <property type="match status" value="1"/>
</dbReference>
<reference evidence="14" key="1">
    <citation type="submission" date="2019-08" db="EMBL/GenBank/DDBJ databases">
        <authorList>
            <person name="Kucharzyk K."/>
            <person name="Murdoch R.W."/>
            <person name="Higgins S."/>
            <person name="Loffler F."/>
        </authorList>
    </citation>
    <scope>NUCLEOTIDE SEQUENCE</scope>
</reference>
<dbReference type="CDD" id="cd12152">
    <property type="entry name" value="F1-ATPase_delta"/>
    <property type="match status" value="1"/>
</dbReference>
<comment type="subcellular location">
    <subcellularLocation>
        <location evidence="2">Cell membrane</location>
        <topology evidence="2">Peripheral membrane protein</topology>
    </subcellularLocation>
</comment>
<comment type="similarity">
    <text evidence="3">Belongs to the ATPase epsilon chain family.</text>
</comment>
<keyword evidence="9" id="KW-0139">CF(1)</keyword>
<dbReference type="Gene3D" id="2.60.15.10">
    <property type="entry name" value="F0F1 ATP synthase delta/epsilon subunit, N-terminal"/>
    <property type="match status" value="1"/>
</dbReference>
<evidence type="ECO:0000256" key="3">
    <source>
        <dbReference type="ARBA" id="ARBA00005712"/>
    </source>
</evidence>
<name>A0A644TR80_9ZZZZ</name>
<keyword evidence="11" id="KW-0175">Coiled coil</keyword>
<dbReference type="SUPFAM" id="SSF46604">
    <property type="entry name" value="Epsilon subunit of F1F0-ATP synthase C-terminal domain"/>
    <property type="match status" value="1"/>
</dbReference>
<proteinExistence type="inferred from homology"/>
<evidence type="ECO:0000256" key="9">
    <source>
        <dbReference type="ARBA" id="ARBA00023196"/>
    </source>
</evidence>
<organism evidence="14">
    <name type="scientific">bioreactor metagenome</name>
    <dbReference type="NCBI Taxonomy" id="1076179"/>
    <lineage>
        <taxon>unclassified sequences</taxon>
        <taxon>metagenomes</taxon>
        <taxon>ecological metagenomes</taxon>
    </lineage>
</organism>
<dbReference type="NCBIfam" id="NF001846">
    <property type="entry name" value="PRK00571.1-3"/>
    <property type="match status" value="1"/>
</dbReference>
<evidence type="ECO:0000256" key="1">
    <source>
        <dbReference type="ARBA" id="ARBA00003543"/>
    </source>
</evidence>
<keyword evidence="10" id="KW-0066">ATP synthesis</keyword>